<dbReference type="Pfam" id="PF00584">
    <property type="entry name" value="SecE"/>
    <property type="match status" value="1"/>
</dbReference>
<dbReference type="EMBL" id="JFDP01000077">
    <property type="protein sequence ID" value="KEZ22402.1"/>
    <property type="molecule type" value="Genomic_DNA"/>
</dbReference>
<keyword evidence="4" id="KW-0653">Protein transport</keyword>
<name>A0A084EWR0_9BACT</name>
<dbReference type="GO" id="GO:0009306">
    <property type="term" value="P:protein secretion"/>
    <property type="evidence" value="ECO:0007669"/>
    <property type="project" value="InterPro"/>
</dbReference>
<evidence type="ECO:0000256" key="8">
    <source>
        <dbReference type="SAM" id="Phobius"/>
    </source>
</evidence>
<comment type="subcellular location">
    <subcellularLocation>
        <location evidence="1">Membrane</location>
    </subcellularLocation>
</comment>
<dbReference type="GO" id="GO:0006886">
    <property type="term" value="P:intracellular protein transport"/>
    <property type="evidence" value="ECO:0007669"/>
    <property type="project" value="InterPro"/>
</dbReference>
<dbReference type="Gene3D" id="1.20.5.1030">
    <property type="entry name" value="Preprotein translocase secy subunit"/>
    <property type="match status" value="1"/>
</dbReference>
<keyword evidence="3 8" id="KW-0812">Transmembrane</keyword>
<dbReference type="NCBIfam" id="TIGR00964">
    <property type="entry name" value="secE_bact"/>
    <property type="match status" value="1"/>
</dbReference>
<keyword evidence="6" id="KW-0811">Translocation</keyword>
<dbReference type="AlphaFoldDB" id="A0A084EWR0"/>
<keyword evidence="10" id="KW-1185">Reference proteome</keyword>
<comment type="caution">
    <text evidence="9">The sequence shown here is derived from an EMBL/GenBank/DDBJ whole genome shotgun (WGS) entry which is preliminary data.</text>
</comment>
<dbReference type="GO" id="GO:0008320">
    <property type="term" value="F:protein transmembrane transporter activity"/>
    <property type="evidence" value="ECO:0007669"/>
    <property type="project" value="InterPro"/>
</dbReference>
<evidence type="ECO:0000256" key="2">
    <source>
        <dbReference type="ARBA" id="ARBA00022448"/>
    </source>
</evidence>
<reference evidence="9 10" key="1">
    <citation type="submission" date="2014-02" db="EMBL/GenBank/DDBJ databases">
        <title>Genome sequence of Ureaplasma diversum strain 246.</title>
        <authorList>
            <person name="Sirand-Pugnet P."/>
            <person name="Breton M."/>
            <person name="Dordet-Frisoni E."/>
            <person name="Baranowski E."/>
            <person name="Barre A."/>
            <person name="Couture C."/>
            <person name="Dupuy V."/>
            <person name="Gaurivaud P."/>
            <person name="Jacob D."/>
            <person name="Lemaitre C."/>
            <person name="Manso-Silvan L."/>
            <person name="Nikolski M."/>
            <person name="Nouvel L.-X."/>
            <person name="Poumarat F."/>
            <person name="Tardy F."/>
            <person name="Thebault P."/>
            <person name="Theil S."/>
            <person name="Citti C."/>
            <person name="Thiaucourt F."/>
            <person name="Blanchard A."/>
        </authorList>
    </citation>
    <scope>NUCLEOTIDE SEQUENCE [LARGE SCALE GENOMIC DNA]</scope>
    <source>
        <strain evidence="9 10">NCTC 246</strain>
    </source>
</reference>
<dbReference type="RefSeq" id="WP_038103339.1">
    <property type="nucleotide sequence ID" value="NZ_JFDP01000077.1"/>
</dbReference>
<dbReference type="Proteomes" id="UP000028537">
    <property type="component" value="Unassembled WGS sequence"/>
</dbReference>
<dbReference type="OrthoDB" id="404095at2"/>
<evidence type="ECO:0000256" key="4">
    <source>
        <dbReference type="ARBA" id="ARBA00022927"/>
    </source>
</evidence>
<evidence type="ECO:0000256" key="7">
    <source>
        <dbReference type="ARBA" id="ARBA00023136"/>
    </source>
</evidence>
<evidence type="ECO:0000256" key="5">
    <source>
        <dbReference type="ARBA" id="ARBA00022989"/>
    </source>
</evidence>
<proteinExistence type="predicted"/>
<gene>
    <name evidence="9" type="ORF">UDIV_6150</name>
</gene>
<organism evidence="9 10">
    <name type="scientific">Ureaplasma diversum NCTC 246</name>
    <dbReference type="NCBI Taxonomy" id="1188241"/>
    <lineage>
        <taxon>Bacteria</taxon>
        <taxon>Bacillati</taxon>
        <taxon>Mycoplasmatota</taxon>
        <taxon>Mycoplasmoidales</taxon>
        <taxon>Mycoplasmoidaceae</taxon>
        <taxon>Ureaplasma</taxon>
    </lineage>
</organism>
<evidence type="ECO:0000313" key="9">
    <source>
        <dbReference type="EMBL" id="KEZ22402.1"/>
    </source>
</evidence>
<dbReference type="InterPro" id="IPR038379">
    <property type="entry name" value="SecE_sf"/>
</dbReference>
<accession>A0A084EWR0</accession>
<keyword evidence="5 8" id="KW-1133">Transmembrane helix</keyword>
<protein>
    <submittedName>
        <fullName evidence="9">Preprotein translocase, SecE subunit family</fullName>
    </submittedName>
</protein>
<dbReference type="InterPro" id="IPR001901">
    <property type="entry name" value="Translocase_SecE/Sec61-g"/>
</dbReference>
<evidence type="ECO:0000256" key="6">
    <source>
        <dbReference type="ARBA" id="ARBA00023010"/>
    </source>
</evidence>
<dbReference type="InterPro" id="IPR005807">
    <property type="entry name" value="SecE_bac"/>
</dbReference>
<keyword evidence="7 8" id="KW-0472">Membrane</keyword>
<dbReference type="GO" id="GO:0016020">
    <property type="term" value="C:membrane"/>
    <property type="evidence" value="ECO:0007669"/>
    <property type="project" value="UniProtKB-SubCell"/>
</dbReference>
<evidence type="ECO:0000313" key="10">
    <source>
        <dbReference type="Proteomes" id="UP000028537"/>
    </source>
</evidence>
<evidence type="ECO:0000256" key="1">
    <source>
        <dbReference type="ARBA" id="ARBA00004370"/>
    </source>
</evidence>
<evidence type="ECO:0000256" key="3">
    <source>
        <dbReference type="ARBA" id="ARBA00022692"/>
    </source>
</evidence>
<dbReference type="GO" id="GO:0006605">
    <property type="term" value="P:protein targeting"/>
    <property type="evidence" value="ECO:0007669"/>
    <property type="project" value="InterPro"/>
</dbReference>
<sequence length="160" mass="19126">MAKDKSKYLTYQDKEFERNQILEEQRKKELKEQANVVFLALQKQKRIYQLAKKDYKTNLRHIKSKLTTVQQKAYLKQSKMILKKMRFDYKKAVFEYELNYERGSYKIKRWYYGLQKEVKRTSWASAKSVITSLFVVIIIVVLLAAIFFGIDSAFIKLSAK</sequence>
<keyword evidence="2" id="KW-0813">Transport</keyword>
<feature type="transmembrane region" description="Helical" evidence="8">
    <location>
        <begin position="129"/>
        <end position="150"/>
    </location>
</feature>